<reference evidence="2 3" key="1">
    <citation type="submission" date="2021-06" db="EMBL/GenBank/DDBJ databases">
        <title>Caerostris extrusa draft genome.</title>
        <authorList>
            <person name="Kono N."/>
            <person name="Arakawa K."/>
        </authorList>
    </citation>
    <scope>NUCLEOTIDE SEQUENCE [LARGE SCALE GENOMIC DNA]</scope>
</reference>
<feature type="transmembrane region" description="Helical" evidence="1">
    <location>
        <begin position="58"/>
        <end position="77"/>
    </location>
</feature>
<dbReference type="EMBL" id="BPLR01011151">
    <property type="protein sequence ID" value="GIY44496.1"/>
    <property type="molecule type" value="Genomic_DNA"/>
</dbReference>
<keyword evidence="1" id="KW-1133">Transmembrane helix</keyword>
<protein>
    <submittedName>
        <fullName evidence="2">Uncharacterized protein</fullName>
    </submittedName>
</protein>
<keyword evidence="1" id="KW-0812">Transmembrane</keyword>
<dbReference type="Proteomes" id="UP001054945">
    <property type="component" value="Unassembled WGS sequence"/>
</dbReference>
<keyword evidence="1" id="KW-0472">Membrane</keyword>
<name>A0AAV4TGD8_CAEEX</name>
<evidence type="ECO:0000313" key="3">
    <source>
        <dbReference type="Proteomes" id="UP001054945"/>
    </source>
</evidence>
<evidence type="ECO:0000256" key="1">
    <source>
        <dbReference type="SAM" id="Phobius"/>
    </source>
</evidence>
<comment type="caution">
    <text evidence="2">The sequence shown here is derived from an EMBL/GenBank/DDBJ whole genome shotgun (WGS) entry which is preliminary data.</text>
</comment>
<accession>A0AAV4TGD8</accession>
<gene>
    <name evidence="2" type="ORF">CEXT_54161</name>
</gene>
<dbReference type="AlphaFoldDB" id="A0AAV4TGD8"/>
<proteinExistence type="predicted"/>
<evidence type="ECO:0000313" key="2">
    <source>
        <dbReference type="EMBL" id="GIY44496.1"/>
    </source>
</evidence>
<organism evidence="2 3">
    <name type="scientific">Caerostris extrusa</name>
    <name type="common">Bark spider</name>
    <name type="synonym">Caerostris bankana</name>
    <dbReference type="NCBI Taxonomy" id="172846"/>
    <lineage>
        <taxon>Eukaryota</taxon>
        <taxon>Metazoa</taxon>
        <taxon>Ecdysozoa</taxon>
        <taxon>Arthropoda</taxon>
        <taxon>Chelicerata</taxon>
        <taxon>Arachnida</taxon>
        <taxon>Araneae</taxon>
        <taxon>Araneomorphae</taxon>
        <taxon>Entelegynae</taxon>
        <taxon>Araneoidea</taxon>
        <taxon>Araneidae</taxon>
        <taxon>Caerostris</taxon>
    </lineage>
</organism>
<keyword evidence="3" id="KW-1185">Reference proteome</keyword>
<sequence length="168" mass="18849">MENLASDKVNESFLKTLWLQRLPVEMMSILSNSGDDLSKLATTAIKSYQNAAFISSKAILFIGIVTENIIYVIIIRVQRRLSITTNFANGLTRPSPNRIEIRLPAVADDSVEAGRQFIRDNETVTQFLIDISAEISATPSLLQAKRFIAKLEFSLKMEPNLKLVEKSF</sequence>